<protein>
    <submittedName>
        <fullName evidence="2">Uncharacterized protein</fullName>
    </submittedName>
</protein>
<organism evidence="2 3">
    <name type="scientific">Saccharopolyspora shandongensis</name>
    <dbReference type="NCBI Taxonomy" id="418495"/>
    <lineage>
        <taxon>Bacteria</taxon>
        <taxon>Bacillati</taxon>
        <taxon>Actinomycetota</taxon>
        <taxon>Actinomycetes</taxon>
        <taxon>Pseudonocardiales</taxon>
        <taxon>Pseudonocardiaceae</taxon>
        <taxon>Saccharopolyspora</taxon>
    </lineage>
</organism>
<name>A0A1H3S8E6_9PSEU</name>
<evidence type="ECO:0000313" key="2">
    <source>
        <dbReference type="EMBL" id="SDZ34232.1"/>
    </source>
</evidence>
<reference evidence="3" key="1">
    <citation type="submission" date="2016-10" db="EMBL/GenBank/DDBJ databases">
        <authorList>
            <person name="Varghese N."/>
            <person name="Submissions S."/>
        </authorList>
    </citation>
    <scope>NUCLEOTIDE SEQUENCE [LARGE SCALE GENOMIC DNA]</scope>
    <source>
        <strain evidence="3">CGMCC 4.3530</strain>
    </source>
</reference>
<evidence type="ECO:0000313" key="3">
    <source>
        <dbReference type="Proteomes" id="UP000199529"/>
    </source>
</evidence>
<accession>A0A1H3S8E6</accession>
<feature type="region of interest" description="Disordered" evidence="1">
    <location>
        <begin position="256"/>
        <end position="284"/>
    </location>
</feature>
<dbReference type="AlphaFoldDB" id="A0A1H3S8E6"/>
<proteinExistence type="predicted"/>
<evidence type="ECO:0000256" key="1">
    <source>
        <dbReference type="SAM" id="MobiDB-lite"/>
    </source>
</evidence>
<dbReference type="EMBL" id="FNOK01000061">
    <property type="protein sequence ID" value="SDZ34232.1"/>
    <property type="molecule type" value="Genomic_DNA"/>
</dbReference>
<sequence length="407" mass="45051">MVTLRHFAWTSKIVGDQPELIDVEPQYGLRRLPVALAEVVGINALAVPVADHAVKFSTRLHELRLLASYLHDTGDEILLREAEFRSSALHIRRFVSESAGMGMLTAVVTSCRRWAAGGSQVHHVDALPTALAKFSGTRVRPDLLFEITPGTFLAGEARGRSGPPPRSVRKDQERRISSLLPWARRHCPVVMTWASFTAAGTTVDLFRPVDGDHGMDGPFGTPAEPFLFEDESESPRIREFRVRSLSDRVLENVLPEANDLPSSEAAVTPPSRPDPTPPSGIRETGRRHLEQLERELWRSAPKLSIRVAGRRCQGQWVRTDLFAEGAGQLFFGVLDEAITVDEAVEVASRLRARLAAVTAEAVGWSRRVDMHDKNVWDEMRVTVAVYSRILVVVDPDGISSVREALAD</sequence>
<keyword evidence="3" id="KW-1185">Reference proteome</keyword>
<gene>
    <name evidence="2" type="ORF">SAMN05216215_106152</name>
</gene>
<dbReference type="Proteomes" id="UP000199529">
    <property type="component" value="Unassembled WGS sequence"/>
</dbReference>